<gene>
    <name evidence="8" type="ORF">SOCE26_052520</name>
</gene>
<organism evidence="8 9">
    <name type="scientific">Sorangium cellulosum</name>
    <name type="common">Polyangium cellulosum</name>
    <dbReference type="NCBI Taxonomy" id="56"/>
    <lineage>
        <taxon>Bacteria</taxon>
        <taxon>Pseudomonadati</taxon>
        <taxon>Myxococcota</taxon>
        <taxon>Polyangia</taxon>
        <taxon>Polyangiales</taxon>
        <taxon>Polyangiaceae</taxon>
        <taxon>Sorangium</taxon>
    </lineage>
</organism>
<evidence type="ECO:0000256" key="5">
    <source>
        <dbReference type="ARBA" id="ARBA00022825"/>
    </source>
</evidence>
<evidence type="ECO:0000259" key="6">
    <source>
        <dbReference type="Pfam" id="PF02016"/>
    </source>
</evidence>
<dbReference type="Gene3D" id="3.50.30.60">
    <property type="entry name" value="LD-carboxypeptidase A C-terminal domain-like"/>
    <property type="match status" value="1"/>
</dbReference>
<reference evidence="8 9" key="1">
    <citation type="submission" date="2015-09" db="EMBL/GenBank/DDBJ databases">
        <title>Sorangium comparison.</title>
        <authorList>
            <person name="Zaburannyi N."/>
            <person name="Bunk B."/>
            <person name="Overmann J."/>
            <person name="Mueller R."/>
        </authorList>
    </citation>
    <scope>NUCLEOTIDE SEQUENCE [LARGE SCALE GENOMIC DNA]</scope>
    <source>
        <strain evidence="8 9">So ce26</strain>
    </source>
</reference>
<evidence type="ECO:0000256" key="2">
    <source>
        <dbReference type="ARBA" id="ARBA00022645"/>
    </source>
</evidence>
<dbReference type="SUPFAM" id="SSF52317">
    <property type="entry name" value="Class I glutamine amidotransferase-like"/>
    <property type="match status" value="1"/>
</dbReference>
<accession>A0A2L0EWX0</accession>
<dbReference type="InterPro" id="IPR029062">
    <property type="entry name" value="Class_I_gatase-like"/>
</dbReference>
<evidence type="ECO:0000256" key="3">
    <source>
        <dbReference type="ARBA" id="ARBA00022670"/>
    </source>
</evidence>
<keyword evidence="5" id="KW-0720">Serine protease</keyword>
<protein>
    <recommendedName>
        <fullName evidence="10">LD-carboxypeptidase</fullName>
    </recommendedName>
</protein>
<dbReference type="Pfam" id="PF02016">
    <property type="entry name" value="Peptidase_S66"/>
    <property type="match status" value="1"/>
</dbReference>
<evidence type="ECO:0008006" key="10">
    <source>
        <dbReference type="Google" id="ProtNLM"/>
    </source>
</evidence>
<dbReference type="Gene3D" id="3.40.50.10740">
    <property type="entry name" value="Class I glutamine amidotransferase-like"/>
    <property type="match status" value="1"/>
</dbReference>
<name>A0A2L0EWX0_SORCE</name>
<comment type="similarity">
    <text evidence="1">Belongs to the peptidase S66 family.</text>
</comment>
<dbReference type="PANTHER" id="PTHR30237">
    <property type="entry name" value="MURAMOYLTETRAPEPTIDE CARBOXYPEPTIDASE"/>
    <property type="match status" value="1"/>
</dbReference>
<evidence type="ECO:0000259" key="7">
    <source>
        <dbReference type="Pfam" id="PF17676"/>
    </source>
</evidence>
<evidence type="ECO:0000256" key="1">
    <source>
        <dbReference type="ARBA" id="ARBA00010233"/>
    </source>
</evidence>
<dbReference type="InterPro" id="IPR027478">
    <property type="entry name" value="LdcA_N"/>
</dbReference>
<dbReference type="CDD" id="cd07025">
    <property type="entry name" value="Peptidase_S66"/>
    <property type="match status" value="1"/>
</dbReference>
<dbReference type="Pfam" id="PF17676">
    <property type="entry name" value="Peptidase_S66C"/>
    <property type="match status" value="1"/>
</dbReference>
<dbReference type="GO" id="GO:0008236">
    <property type="term" value="F:serine-type peptidase activity"/>
    <property type="evidence" value="ECO:0007669"/>
    <property type="project" value="UniProtKB-KW"/>
</dbReference>
<dbReference type="GO" id="GO:0006508">
    <property type="term" value="P:proteolysis"/>
    <property type="evidence" value="ECO:0007669"/>
    <property type="project" value="UniProtKB-KW"/>
</dbReference>
<dbReference type="Proteomes" id="UP000238348">
    <property type="component" value="Chromosome"/>
</dbReference>
<dbReference type="InterPro" id="IPR003507">
    <property type="entry name" value="S66_fam"/>
</dbReference>
<dbReference type="PANTHER" id="PTHR30237:SF2">
    <property type="entry name" value="MUREIN TETRAPEPTIDE CARBOXYPEPTIDASE"/>
    <property type="match status" value="1"/>
</dbReference>
<evidence type="ECO:0000313" key="9">
    <source>
        <dbReference type="Proteomes" id="UP000238348"/>
    </source>
</evidence>
<evidence type="ECO:0000256" key="4">
    <source>
        <dbReference type="ARBA" id="ARBA00022801"/>
    </source>
</evidence>
<proteinExistence type="inferred from homology"/>
<dbReference type="EMBL" id="CP012673">
    <property type="protein sequence ID" value="AUX43797.1"/>
    <property type="molecule type" value="Genomic_DNA"/>
</dbReference>
<dbReference type="InterPro" id="IPR040449">
    <property type="entry name" value="Peptidase_S66_N"/>
</dbReference>
<evidence type="ECO:0000313" key="8">
    <source>
        <dbReference type="EMBL" id="AUX43797.1"/>
    </source>
</evidence>
<keyword evidence="4" id="KW-0378">Hydrolase</keyword>
<dbReference type="GO" id="GO:0004180">
    <property type="term" value="F:carboxypeptidase activity"/>
    <property type="evidence" value="ECO:0007669"/>
    <property type="project" value="UniProtKB-KW"/>
</dbReference>
<keyword evidence="3" id="KW-0645">Protease</keyword>
<dbReference type="AlphaFoldDB" id="A0A2L0EWX0"/>
<keyword evidence="2" id="KW-0121">Carboxypeptidase</keyword>
<dbReference type="InterPro" id="IPR027461">
    <property type="entry name" value="Carboxypeptidase_A_C_sf"/>
</dbReference>
<dbReference type="InterPro" id="IPR040921">
    <property type="entry name" value="Peptidase_S66C"/>
</dbReference>
<dbReference type="RefSeq" id="WP_234023983.1">
    <property type="nucleotide sequence ID" value="NZ_CP012673.1"/>
</dbReference>
<dbReference type="SUPFAM" id="SSF141986">
    <property type="entry name" value="LD-carboxypeptidase A C-terminal domain-like"/>
    <property type="match status" value="1"/>
</dbReference>
<sequence length="307" mass="32080">MIAPSSPFEPTLAWVGLGWLAQRYRVLFDTGGGPPLAGDTRQRGDVSLSAASSRGLFARAGYLAGSDARRRDELVRALEHPDVRAVFAARGGYGANRFVHRIDWRALADRPRWIVGFSDVTALHVEAARVGVASLHGAHVAALGRADAHARAALLRTLEDPLGERRFGGLTTLRAGAAEGPLFGGNLSLLHACAAAGRLQVPEGCVLLLEDVTERPYRIDRMLATLEVGGHLAPAAAVVLGGFDECNPGPDGITVDDVLRDRLLPLGVPVVAGLPIGHGRRNEPAILGGAARVLALGPDAAVTLAGA</sequence>
<feature type="domain" description="LD-carboxypeptidase N-terminal" evidence="6">
    <location>
        <begin position="56"/>
        <end position="137"/>
    </location>
</feature>
<feature type="domain" description="LD-carboxypeptidase C-terminal" evidence="7">
    <location>
        <begin position="179"/>
        <end position="293"/>
    </location>
</feature>